<dbReference type="InterPro" id="IPR036721">
    <property type="entry name" value="RCK_C_sf"/>
</dbReference>
<dbReference type="PANTHER" id="PTHR43833">
    <property type="entry name" value="POTASSIUM CHANNEL PROTEIN 2-RELATED-RELATED"/>
    <property type="match status" value="1"/>
</dbReference>
<gene>
    <name evidence="9" type="ORF">HMPREF1866_01309</name>
</gene>
<dbReference type="InterPro" id="IPR003148">
    <property type="entry name" value="RCK_N"/>
</dbReference>
<dbReference type="NCBIfam" id="NF007039">
    <property type="entry name" value="PRK09496.3-2"/>
    <property type="match status" value="1"/>
</dbReference>
<dbReference type="PANTHER" id="PTHR43833:SF5">
    <property type="entry name" value="TRK SYSTEM POTASSIUM UPTAKE PROTEIN TRKA"/>
    <property type="match status" value="1"/>
</dbReference>
<keyword evidence="3" id="KW-0633">Potassium transport</keyword>
<evidence type="ECO:0000256" key="2">
    <source>
        <dbReference type="ARBA" id="ARBA00022448"/>
    </source>
</evidence>
<dbReference type="Gene3D" id="3.40.50.720">
    <property type="entry name" value="NAD(P)-binding Rossmann-like Domain"/>
    <property type="match status" value="2"/>
</dbReference>
<name>A0A133ZQT0_9FIRM</name>
<dbReference type="PRINTS" id="PR00335">
    <property type="entry name" value="KUPTAKETRKA"/>
</dbReference>
<feature type="domain" description="RCK C-terminal" evidence="8">
    <location>
        <begin position="376"/>
        <end position="456"/>
    </location>
</feature>
<dbReference type="NCBIfam" id="NF007031">
    <property type="entry name" value="PRK09496.1-2"/>
    <property type="match status" value="1"/>
</dbReference>
<comment type="caution">
    <text evidence="9">The sequence shown here is derived from an EMBL/GenBank/DDBJ whole genome shotgun (WGS) entry which is preliminary data.</text>
</comment>
<feature type="domain" description="RCK C-terminal" evidence="8">
    <location>
        <begin position="144"/>
        <end position="228"/>
    </location>
</feature>
<evidence type="ECO:0000256" key="3">
    <source>
        <dbReference type="ARBA" id="ARBA00022538"/>
    </source>
</evidence>
<dbReference type="GO" id="GO:0005886">
    <property type="term" value="C:plasma membrane"/>
    <property type="evidence" value="ECO:0007669"/>
    <property type="project" value="InterPro"/>
</dbReference>
<keyword evidence="2" id="KW-0813">Transport</keyword>
<reference evidence="10" key="1">
    <citation type="submission" date="2016-01" db="EMBL/GenBank/DDBJ databases">
        <authorList>
            <person name="Mitreva M."/>
            <person name="Pepin K.H."/>
            <person name="Mihindukulasuriya K.A."/>
            <person name="Fulton R."/>
            <person name="Fronick C."/>
            <person name="O'Laughlin M."/>
            <person name="Miner T."/>
            <person name="Herter B."/>
            <person name="Rosa B.A."/>
            <person name="Cordes M."/>
            <person name="Tomlinson C."/>
            <person name="Wollam A."/>
            <person name="Palsikar V.B."/>
            <person name="Mardis E.R."/>
            <person name="Wilson R.K."/>
        </authorList>
    </citation>
    <scope>NUCLEOTIDE SEQUENCE [LARGE SCALE GENOMIC DNA]</scope>
    <source>
        <strain evidence="10">DNF00896</strain>
    </source>
</reference>
<sequence length="456" mass="49557">MEIEMQIIIVGCGKVGSTIAEQLSAEGHDITIVDTDESVVQALATRLDIMGVTGNGATHSILAEAGVEEADLLIAVTESDELNLLCCMVGKKAGAEHTIARVRNPEYSQDIGFMKKELGLAMTINPEYAASTEMARLLRFPSAIEIDTFGRGRVELLEYKIEDDNILAGKSLIDVGKNIKSDILICAVERGEDVIIPNGSFVLKSGDIISVVASTENARDFFKKVGCGSNEVKDTMIVGGGTIAYYLANQLIPLGIKVKIIEKSHERCEELSAMLPNAVIIHGDAADKDVLLEEGIESCSSFVSLTGIDEENAFLSLYAKSVSNAKIVTKINRISFDDIIEKFDLGSMIYPKHITAEYIVRYVRGLQNSVGSNNVEALYKIIHGEAEALEFYIKEDSSMTDKTLEAMPIREGVLVAGIIRNGKVMIPNGKSVFQKNDSVIVITKITGMQNLEDILK</sequence>
<evidence type="ECO:0000256" key="6">
    <source>
        <dbReference type="ARBA" id="ARBA00023065"/>
    </source>
</evidence>
<dbReference type="STRING" id="467210.HMPREF1866_01309"/>
<dbReference type="NCBIfam" id="NF007033">
    <property type="entry name" value="PRK09496.1-5"/>
    <property type="match status" value="1"/>
</dbReference>
<dbReference type="Pfam" id="PF02080">
    <property type="entry name" value="TrkA_C"/>
    <property type="match status" value="2"/>
</dbReference>
<feature type="domain" description="RCK N-terminal" evidence="7">
    <location>
        <begin position="4"/>
        <end position="123"/>
    </location>
</feature>
<evidence type="ECO:0000313" key="10">
    <source>
        <dbReference type="Proteomes" id="UP000070394"/>
    </source>
</evidence>
<evidence type="ECO:0000259" key="8">
    <source>
        <dbReference type="PROSITE" id="PS51202"/>
    </source>
</evidence>
<dbReference type="PROSITE" id="PS51202">
    <property type="entry name" value="RCK_C"/>
    <property type="match status" value="2"/>
</dbReference>
<evidence type="ECO:0000313" key="9">
    <source>
        <dbReference type="EMBL" id="KXB57801.1"/>
    </source>
</evidence>
<dbReference type="NCBIfam" id="NF007032">
    <property type="entry name" value="PRK09496.1-4"/>
    <property type="match status" value="1"/>
</dbReference>
<keyword evidence="10" id="KW-1185">Reference proteome</keyword>
<dbReference type="EMBL" id="LSDA01000075">
    <property type="protein sequence ID" value="KXB57801.1"/>
    <property type="molecule type" value="Genomic_DNA"/>
</dbReference>
<dbReference type="InterPro" id="IPR050721">
    <property type="entry name" value="Trk_Ktr_HKT_K-transport"/>
</dbReference>
<evidence type="ECO:0000259" key="7">
    <source>
        <dbReference type="PROSITE" id="PS51201"/>
    </source>
</evidence>
<dbReference type="InterPro" id="IPR006036">
    <property type="entry name" value="K_uptake_TrkA"/>
</dbReference>
<evidence type="ECO:0000256" key="4">
    <source>
        <dbReference type="ARBA" id="ARBA00022958"/>
    </source>
</evidence>
<dbReference type="PROSITE" id="PS51201">
    <property type="entry name" value="RCK_N"/>
    <property type="match status" value="2"/>
</dbReference>
<dbReference type="Gene3D" id="3.30.70.1450">
    <property type="entry name" value="Regulator of K+ conductance, C-terminal domain"/>
    <property type="match status" value="2"/>
</dbReference>
<dbReference type="InterPro" id="IPR036291">
    <property type="entry name" value="NAD(P)-bd_dom_sf"/>
</dbReference>
<proteinExistence type="predicted"/>
<keyword evidence="4" id="KW-0630">Potassium</keyword>
<dbReference type="Proteomes" id="UP000070394">
    <property type="component" value="Unassembled WGS sequence"/>
</dbReference>
<dbReference type="GO" id="GO:0015079">
    <property type="term" value="F:potassium ion transmembrane transporter activity"/>
    <property type="evidence" value="ECO:0007669"/>
    <property type="project" value="InterPro"/>
</dbReference>
<dbReference type="InterPro" id="IPR006037">
    <property type="entry name" value="RCK_C"/>
</dbReference>
<dbReference type="SUPFAM" id="SSF116726">
    <property type="entry name" value="TrkA C-terminal domain-like"/>
    <property type="match status" value="2"/>
</dbReference>
<protein>
    <recommendedName>
        <fullName evidence="1">Trk system potassium uptake protein TrkA</fullName>
    </recommendedName>
</protein>
<dbReference type="SUPFAM" id="SSF51735">
    <property type="entry name" value="NAD(P)-binding Rossmann-fold domains"/>
    <property type="match status" value="2"/>
</dbReference>
<keyword evidence="5" id="KW-0520">NAD</keyword>
<dbReference type="NCBIfam" id="NF007041">
    <property type="entry name" value="PRK09496.3-4"/>
    <property type="match status" value="1"/>
</dbReference>
<dbReference type="PATRIC" id="fig|467210.3.peg.1300"/>
<dbReference type="Pfam" id="PF02254">
    <property type="entry name" value="TrkA_N"/>
    <property type="match status" value="2"/>
</dbReference>
<organism evidence="9 10">
    <name type="scientific">Lachnoanaerobaculum saburreum</name>
    <dbReference type="NCBI Taxonomy" id="467210"/>
    <lineage>
        <taxon>Bacteria</taxon>
        <taxon>Bacillati</taxon>
        <taxon>Bacillota</taxon>
        <taxon>Clostridia</taxon>
        <taxon>Lachnospirales</taxon>
        <taxon>Lachnospiraceae</taxon>
        <taxon>Lachnoanaerobaculum</taxon>
    </lineage>
</organism>
<dbReference type="AlphaFoldDB" id="A0A133ZQT0"/>
<evidence type="ECO:0000256" key="5">
    <source>
        <dbReference type="ARBA" id="ARBA00023027"/>
    </source>
</evidence>
<keyword evidence="6" id="KW-0406">Ion transport</keyword>
<feature type="domain" description="RCK N-terminal" evidence="7">
    <location>
        <begin position="232"/>
        <end position="360"/>
    </location>
</feature>
<accession>A0A133ZQT0</accession>
<evidence type="ECO:0000256" key="1">
    <source>
        <dbReference type="ARBA" id="ARBA00017378"/>
    </source>
</evidence>